<evidence type="ECO:0000256" key="2">
    <source>
        <dbReference type="SAM" id="MobiDB-lite"/>
    </source>
</evidence>
<protein>
    <recommendedName>
        <fullName evidence="3">Thioredoxin domain-containing protein</fullName>
    </recommendedName>
</protein>
<keyword evidence="5" id="KW-1185">Reference proteome</keyword>
<dbReference type="KEGG" id="dwi:6651953"/>
<feature type="compositionally biased region" description="Low complexity" evidence="2">
    <location>
        <begin position="116"/>
        <end position="141"/>
    </location>
</feature>
<dbReference type="InterPro" id="IPR017937">
    <property type="entry name" value="Thioredoxin_CS"/>
</dbReference>
<dbReference type="PROSITE" id="PS51352">
    <property type="entry name" value="THIOREDOXIN_2"/>
    <property type="match status" value="1"/>
</dbReference>
<feature type="domain" description="Thioredoxin" evidence="3">
    <location>
        <begin position="1"/>
        <end position="114"/>
    </location>
</feature>
<dbReference type="Pfam" id="PF00085">
    <property type="entry name" value="Thioredoxin"/>
    <property type="match status" value="1"/>
</dbReference>
<organism evidence="4 5">
    <name type="scientific">Drosophila willistoni</name>
    <name type="common">Fruit fly</name>
    <dbReference type="NCBI Taxonomy" id="7260"/>
    <lineage>
        <taxon>Eukaryota</taxon>
        <taxon>Metazoa</taxon>
        <taxon>Ecdysozoa</taxon>
        <taxon>Arthropoda</taxon>
        <taxon>Hexapoda</taxon>
        <taxon>Insecta</taxon>
        <taxon>Pterygota</taxon>
        <taxon>Neoptera</taxon>
        <taxon>Endopterygota</taxon>
        <taxon>Diptera</taxon>
        <taxon>Brachycera</taxon>
        <taxon>Muscomorpha</taxon>
        <taxon>Ephydroidea</taxon>
        <taxon>Drosophilidae</taxon>
        <taxon>Drosophila</taxon>
        <taxon>Sophophora</taxon>
    </lineage>
</organism>
<proteinExistence type="predicted"/>
<keyword evidence="1" id="KW-1015">Disulfide bond</keyword>
<dbReference type="Proteomes" id="UP000007798">
    <property type="component" value="Unassembled WGS sequence"/>
</dbReference>
<sequence length="176" mass="19415">MAREQGKKVIVIESKETFDKIIDEAGNRHVLVEFYATWCGPCAIIGPRLEQLAEEYADRLLILKIDVDDHEDIAIEYEVTSMPTFLIIKNKVKLAQFVGSNSEKVESTVEKYCGKPDNTNINTNTTTATAKPTPVATPKANPTRELKENGKSVGPSKSVSPESSPTATIEKKLPRP</sequence>
<dbReference type="PhylomeDB" id="B4NM28"/>
<feature type="region of interest" description="Disordered" evidence="2">
    <location>
        <begin position="116"/>
        <end position="176"/>
    </location>
</feature>
<dbReference type="PRINTS" id="PR00421">
    <property type="entry name" value="THIOREDOXIN"/>
</dbReference>
<dbReference type="FunCoup" id="B4NM28">
    <property type="interactions" value="70"/>
</dbReference>
<reference evidence="4 5" key="1">
    <citation type="journal article" date="2007" name="Nature">
        <title>Evolution of genes and genomes on the Drosophila phylogeny.</title>
        <authorList>
            <consortium name="Drosophila 12 Genomes Consortium"/>
            <person name="Clark A.G."/>
            <person name="Eisen M.B."/>
            <person name="Smith D.R."/>
            <person name="Bergman C.M."/>
            <person name="Oliver B."/>
            <person name="Markow T.A."/>
            <person name="Kaufman T.C."/>
            <person name="Kellis M."/>
            <person name="Gelbart W."/>
            <person name="Iyer V.N."/>
            <person name="Pollard D.A."/>
            <person name="Sackton T.B."/>
            <person name="Larracuente A.M."/>
            <person name="Singh N.D."/>
            <person name="Abad J.P."/>
            <person name="Abt D.N."/>
            <person name="Adryan B."/>
            <person name="Aguade M."/>
            <person name="Akashi H."/>
            <person name="Anderson W.W."/>
            <person name="Aquadro C.F."/>
            <person name="Ardell D.H."/>
            <person name="Arguello R."/>
            <person name="Artieri C.G."/>
            <person name="Barbash D.A."/>
            <person name="Barker D."/>
            <person name="Barsanti P."/>
            <person name="Batterham P."/>
            <person name="Batzoglou S."/>
            <person name="Begun D."/>
            <person name="Bhutkar A."/>
            <person name="Blanco E."/>
            <person name="Bosak S.A."/>
            <person name="Bradley R.K."/>
            <person name="Brand A.D."/>
            <person name="Brent M.R."/>
            <person name="Brooks A.N."/>
            <person name="Brown R.H."/>
            <person name="Butlin R.K."/>
            <person name="Caggese C."/>
            <person name="Calvi B.R."/>
            <person name="Bernardo de Carvalho A."/>
            <person name="Caspi A."/>
            <person name="Castrezana S."/>
            <person name="Celniker S.E."/>
            <person name="Chang J.L."/>
            <person name="Chapple C."/>
            <person name="Chatterji S."/>
            <person name="Chinwalla A."/>
            <person name="Civetta A."/>
            <person name="Clifton S.W."/>
            <person name="Comeron J.M."/>
            <person name="Costello J.C."/>
            <person name="Coyne J.A."/>
            <person name="Daub J."/>
            <person name="David R.G."/>
            <person name="Delcher A.L."/>
            <person name="Delehaunty K."/>
            <person name="Do C.B."/>
            <person name="Ebling H."/>
            <person name="Edwards K."/>
            <person name="Eickbush T."/>
            <person name="Evans J.D."/>
            <person name="Filipski A."/>
            <person name="Findeiss S."/>
            <person name="Freyhult E."/>
            <person name="Fulton L."/>
            <person name="Fulton R."/>
            <person name="Garcia A.C."/>
            <person name="Gardiner A."/>
            <person name="Garfield D.A."/>
            <person name="Garvin B.E."/>
            <person name="Gibson G."/>
            <person name="Gilbert D."/>
            <person name="Gnerre S."/>
            <person name="Godfrey J."/>
            <person name="Good R."/>
            <person name="Gotea V."/>
            <person name="Gravely B."/>
            <person name="Greenberg A.J."/>
            <person name="Griffiths-Jones S."/>
            <person name="Gross S."/>
            <person name="Guigo R."/>
            <person name="Gustafson E.A."/>
            <person name="Haerty W."/>
            <person name="Hahn M.W."/>
            <person name="Halligan D.L."/>
            <person name="Halpern A.L."/>
            <person name="Halter G.M."/>
            <person name="Han M.V."/>
            <person name="Heger A."/>
            <person name="Hillier L."/>
            <person name="Hinrichs A.S."/>
            <person name="Holmes I."/>
            <person name="Hoskins R.A."/>
            <person name="Hubisz M.J."/>
            <person name="Hultmark D."/>
            <person name="Huntley M.A."/>
            <person name="Jaffe D.B."/>
            <person name="Jagadeeshan S."/>
            <person name="Jeck W.R."/>
            <person name="Johnson J."/>
            <person name="Jones C.D."/>
            <person name="Jordan W.C."/>
            <person name="Karpen G.H."/>
            <person name="Kataoka E."/>
            <person name="Keightley P.D."/>
            <person name="Kheradpour P."/>
            <person name="Kirkness E.F."/>
            <person name="Koerich L.B."/>
            <person name="Kristiansen K."/>
            <person name="Kudrna D."/>
            <person name="Kulathinal R.J."/>
            <person name="Kumar S."/>
            <person name="Kwok R."/>
            <person name="Lander E."/>
            <person name="Langley C.H."/>
            <person name="Lapoint R."/>
            <person name="Lazzaro B.P."/>
            <person name="Lee S.J."/>
            <person name="Levesque L."/>
            <person name="Li R."/>
            <person name="Lin C.F."/>
            <person name="Lin M.F."/>
            <person name="Lindblad-Toh K."/>
            <person name="Llopart A."/>
            <person name="Long M."/>
            <person name="Low L."/>
            <person name="Lozovsky E."/>
            <person name="Lu J."/>
            <person name="Luo M."/>
            <person name="Machado C.A."/>
            <person name="Makalowski W."/>
            <person name="Marzo M."/>
            <person name="Matsuda M."/>
            <person name="Matzkin L."/>
            <person name="McAllister B."/>
            <person name="McBride C.S."/>
            <person name="McKernan B."/>
            <person name="McKernan K."/>
            <person name="Mendez-Lago M."/>
            <person name="Minx P."/>
            <person name="Mollenhauer M.U."/>
            <person name="Montooth K."/>
            <person name="Mount S.M."/>
            <person name="Mu X."/>
            <person name="Myers E."/>
            <person name="Negre B."/>
            <person name="Newfeld S."/>
            <person name="Nielsen R."/>
            <person name="Noor M.A."/>
            <person name="O'Grady P."/>
            <person name="Pachter L."/>
            <person name="Papaceit M."/>
            <person name="Parisi M.J."/>
            <person name="Parisi M."/>
            <person name="Parts L."/>
            <person name="Pedersen J.S."/>
            <person name="Pesole G."/>
            <person name="Phillippy A.M."/>
            <person name="Ponting C.P."/>
            <person name="Pop M."/>
            <person name="Porcelli D."/>
            <person name="Powell J.R."/>
            <person name="Prohaska S."/>
            <person name="Pruitt K."/>
            <person name="Puig M."/>
            <person name="Quesneville H."/>
            <person name="Ram K.R."/>
            <person name="Rand D."/>
            <person name="Rasmussen M.D."/>
            <person name="Reed L.K."/>
            <person name="Reenan R."/>
            <person name="Reily A."/>
            <person name="Remington K.A."/>
            <person name="Rieger T.T."/>
            <person name="Ritchie M.G."/>
            <person name="Robin C."/>
            <person name="Rogers Y.H."/>
            <person name="Rohde C."/>
            <person name="Rozas J."/>
            <person name="Rubenfield M.J."/>
            <person name="Ruiz A."/>
            <person name="Russo S."/>
            <person name="Salzberg S.L."/>
            <person name="Sanchez-Gracia A."/>
            <person name="Saranga D.J."/>
            <person name="Sato H."/>
            <person name="Schaeffer S.W."/>
            <person name="Schatz M.C."/>
            <person name="Schlenke T."/>
            <person name="Schwartz R."/>
            <person name="Segarra C."/>
            <person name="Singh R.S."/>
            <person name="Sirot L."/>
            <person name="Sirota M."/>
            <person name="Sisneros N.B."/>
            <person name="Smith C.D."/>
            <person name="Smith T.F."/>
            <person name="Spieth J."/>
            <person name="Stage D.E."/>
            <person name="Stark A."/>
            <person name="Stephan W."/>
            <person name="Strausberg R.L."/>
            <person name="Strempel S."/>
            <person name="Sturgill D."/>
            <person name="Sutton G."/>
            <person name="Sutton G.G."/>
            <person name="Tao W."/>
            <person name="Teichmann S."/>
            <person name="Tobari Y.N."/>
            <person name="Tomimura Y."/>
            <person name="Tsolas J.M."/>
            <person name="Valente V.L."/>
            <person name="Venter E."/>
            <person name="Venter J.C."/>
            <person name="Vicario S."/>
            <person name="Vieira F.G."/>
            <person name="Vilella A.J."/>
            <person name="Villasante A."/>
            <person name="Walenz B."/>
            <person name="Wang J."/>
            <person name="Wasserman M."/>
            <person name="Watts T."/>
            <person name="Wilson D."/>
            <person name="Wilson R.K."/>
            <person name="Wing R.A."/>
            <person name="Wolfner M.F."/>
            <person name="Wong A."/>
            <person name="Wong G.K."/>
            <person name="Wu C.I."/>
            <person name="Wu G."/>
            <person name="Yamamoto D."/>
            <person name="Yang H.P."/>
            <person name="Yang S.P."/>
            <person name="Yorke J.A."/>
            <person name="Yoshida K."/>
            <person name="Zdobnov E."/>
            <person name="Zhang P."/>
            <person name="Zhang Y."/>
            <person name="Zimin A.V."/>
            <person name="Baldwin J."/>
            <person name="Abdouelleil A."/>
            <person name="Abdulkadir J."/>
            <person name="Abebe A."/>
            <person name="Abera B."/>
            <person name="Abreu J."/>
            <person name="Acer S.C."/>
            <person name="Aftuck L."/>
            <person name="Alexander A."/>
            <person name="An P."/>
            <person name="Anderson E."/>
            <person name="Anderson S."/>
            <person name="Arachi H."/>
            <person name="Azer M."/>
            <person name="Bachantsang P."/>
            <person name="Barry A."/>
            <person name="Bayul T."/>
            <person name="Berlin A."/>
            <person name="Bessette D."/>
            <person name="Bloom T."/>
            <person name="Blye J."/>
            <person name="Boguslavskiy L."/>
            <person name="Bonnet C."/>
            <person name="Boukhgalter B."/>
            <person name="Bourzgui I."/>
            <person name="Brown A."/>
            <person name="Cahill P."/>
            <person name="Channer S."/>
            <person name="Cheshatsang Y."/>
            <person name="Chuda L."/>
            <person name="Citroen M."/>
            <person name="Collymore A."/>
            <person name="Cooke P."/>
            <person name="Costello M."/>
            <person name="D'Aco K."/>
            <person name="Daza R."/>
            <person name="De Haan G."/>
            <person name="DeGray S."/>
            <person name="DeMaso C."/>
            <person name="Dhargay N."/>
            <person name="Dooley K."/>
            <person name="Dooley E."/>
            <person name="Doricent M."/>
            <person name="Dorje P."/>
            <person name="Dorjee K."/>
            <person name="Dupes A."/>
            <person name="Elong R."/>
            <person name="Falk J."/>
            <person name="Farina A."/>
            <person name="Faro S."/>
            <person name="Ferguson D."/>
            <person name="Fisher S."/>
            <person name="Foley C.D."/>
            <person name="Franke A."/>
            <person name="Friedrich D."/>
            <person name="Gadbois L."/>
            <person name="Gearin G."/>
            <person name="Gearin C.R."/>
            <person name="Giannoukos G."/>
            <person name="Goode T."/>
            <person name="Graham J."/>
            <person name="Grandbois E."/>
            <person name="Grewal S."/>
            <person name="Gyaltsen K."/>
            <person name="Hafez N."/>
            <person name="Hagos B."/>
            <person name="Hall J."/>
            <person name="Henson C."/>
            <person name="Hollinger A."/>
            <person name="Honan T."/>
            <person name="Huard M.D."/>
            <person name="Hughes L."/>
            <person name="Hurhula B."/>
            <person name="Husby M.E."/>
            <person name="Kamat A."/>
            <person name="Kanga B."/>
            <person name="Kashin S."/>
            <person name="Khazanovich D."/>
            <person name="Kisner P."/>
            <person name="Lance K."/>
            <person name="Lara M."/>
            <person name="Lee W."/>
            <person name="Lennon N."/>
            <person name="Letendre F."/>
            <person name="LeVine R."/>
            <person name="Lipovsky A."/>
            <person name="Liu X."/>
            <person name="Liu J."/>
            <person name="Liu S."/>
            <person name="Lokyitsang T."/>
            <person name="Lokyitsang Y."/>
            <person name="Lubonja R."/>
            <person name="Lui A."/>
            <person name="MacDonald P."/>
            <person name="Magnisalis V."/>
            <person name="Maru K."/>
            <person name="Matthews C."/>
            <person name="McCusker W."/>
            <person name="McDonough S."/>
            <person name="Mehta T."/>
            <person name="Meldrim J."/>
            <person name="Meneus L."/>
            <person name="Mihai O."/>
            <person name="Mihalev A."/>
            <person name="Mihova T."/>
            <person name="Mittelman R."/>
            <person name="Mlenga V."/>
            <person name="Montmayeur A."/>
            <person name="Mulrain L."/>
            <person name="Navidi A."/>
            <person name="Naylor J."/>
            <person name="Negash T."/>
            <person name="Nguyen T."/>
            <person name="Nguyen N."/>
            <person name="Nicol R."/>
            <person name="Norbu C."/>
            <person name="Norbu N."/>
            <person name="Novod N."/>
            <person name="O'Neill B."/>
            <person name="Osman S."/>
            <person name="Markiewicz E."/>
            <person name="Oyono O.L."/>
            <person name="Patti C."/>
            <person name="Phunkhang P."/>
            <person name="Pierre F."/>
            <person name="Priest M."/>
            <person name="Raghuraman S."/>
            <person name="Rege F."/>
            <person name="Reyes R."/>
            <person name="Rise C."/>
            <person name="Rogov P."/>
            <person name="Ross K."/>
            <person name="Ryan E."/>
            <person name="Settipalli S."/>
            <person name="Shea T."/>
            <person name="Sherpa N."/>
            <person name="Shi L."/>
            <person name="Shih D."/>
            <person name="Sparrow T."/>
            <person name="Spaulding J."/>
            <person name="Stalker J."/>
            <person name="Stange-Thomann N."/>
            <person name="Stavropoulos S."/>
            <person name="Stone C."/>
            <person name="Strader C."/>
            <person name="Tesfaye S."/>
            <person name="Thomson T."/>
            <person name="Thoulutsang Y."/>
            <person name="Thoulutsang D."/>
            <person name="Topham K."/>
            <person name="Topping I."/>
            <person name="Tsamla T."/>
            <person name="Vassiliev H."/>
            <person name="Vo A."/>
            <person name="Wangchuk T."/>
            <person name="Wangdi T."/>
            <person name="Weiand M."/>
            <person name="Wilkinson J."/>
            <person name="Wilson A."/>
            <person name="Yadav S."/>
            <person name="Young G."/>
            <person name="Yu Q."/>
            <person name="Zembek L."/>
            <person name="Zhong D."/>
            <person name="Zimmer A."/>
            <person name="Zwirko Z."/>
            <person name="Jaffe D.B."/>
            <person name="Alvarez P."/>
            <person name="Brockman W."/>
            <person name="Butler J."/>
            <person name="Chin C."/>
            <person name="Gnerre S."/>
            <person name="Grabherr M."/>
            <person name="Kleber M."/>
            <person name="Mauceli E."/>
            <person name="MacCallum I."/>
        </authorList>
    </citation>
    <scope>NUCLEOTIDE SEQUENCE [LARGE SCALE GENOMIC DNA]</scope>
    <source>
        <strain evidence="5">Tucson 14030-0811.24</strain>
    </source>
</reference>
<name>B4NM28_DROWI</name>
<dbReference type="SUPFAM" id="SSF52833">
    <property type="entry name" value="Thioredoxin-like"/>
    <property type="match status" value="1"/>
</dbReference>
<gene>
    <name evidence="4" type="primary">Dwil\GK10532</name>
    <name evidence="4" type="ORF">Dwil_GK10532</name>
</gene>
<dbReference type="InterPro" id="IPR013766">
    <property type="entry name" value="Thioredoxin_domain"/>
</dbReference>
<evidence type="ECO:0000313" key="4">
    <source>
        <dbReference type="EMBL" id="EDW85396.1"/>
    </source>
</evidence>
<evidence type="ECO:0000259" key="3">
    <source>
        <dbReference type="PROSITE" id="PS51352"/>
    </source>
</evidence>
<dbReference type="eggNOG" id="KOG0907">
    <property type="taxonomic scope" value="Eukaryota"/>
</dbReference>
<dbReference type="OrthoDB" id="2121326at2759"/>
<dbReference type="InterPro" id="IPR036249">
    <property type="entry name" value="Thioredoxin-like_sf"/>
</dbReference>
<dbReference type="AlphaFoldDB" id="B4NM28"/>
<dbReference type="InParanoid" id="B4NM28"/>
<dbReference type="Gene3D" id="3.40.30.10">
    <property type="entry name" value="Glutaredoxin"/>
    <property type="match status" value="1"/>
</dbReference>
<dbReference type="STRING" id="7260.B4NM28"/>
<evidence type="ECO:0000313" key="5">
    <source>
        <dbReference type="Proteomes" id="UP000007798"/>
    </source>
</evidence>
<dbReference type="EMBL" id="CH964278">
    <property type="protein sequence ID" value="EDW85396.1"/>
    <property type="molecule type" value="Genomic_DNA"/>
</dbReference>
<dbReference type="HOGENOM" id="CLU_090389_14_0_1"/>
<evidence type="ECO:0000256" key="1">
    <source>
        <dbReference type="ARBA" id="ARBA00023157"/>
    </source>
</evidence>
<accession>B4NM28</accession>
<dbReference type="PANTHER" id="PTHR46115">
    <property type="entry name" value="THIOREDOXIN-LIKE PROTEIN 1"/>
    <property type="match status" value="1"/>
</dbReference>
<dbReference type="CDD" id="cd02947">
    <property type="entry name" value="TRX_family"/>
    <property type="match status" value="1"/>
</dbReference>
<dbReference type="SMR" id="B4NM28"/>
<dbReference type="PROSITE" id="PS00194">
    <property type="entry name" value="THIOREDOXIN_1"/>
    <property type="match status" value="1"/>
</dbReference>
<feature type="compositionally biased region" description="Polar residues" evidence="2">
    <location>
        <begin position="155"/>
        <end position="167"/>
    </location>
</feature>